<dbReference type="RefSeq" id="WP_216840247.1">
    <property type="nucleotide sequence ID" value="NZ_JAFNJS010000016.1"/>
</dbReference>
<name>A0ABV7C1I1_9PROT</name>
<dbReference type="EMBL" id="JBHRSB010000016">
    <property type="protein sequence ID" value="MFC3003806.1"/>
    <property type="molecule type" value="Genomic_DNA"/>
</dbReference>
<dbReference type="Pfam" id="PF05275">
    <property type="entry name" value="CopB"/>
    <property type="match status" value="1"/>
</dbReference>
<proteinExistence type="predicted"/>
<sequence length="241" mass="26972">MRTLLLAAAAGLSFAAVTPALAHNHNAINSVVRLNNFDYGGSSQGDRLSWDLDALIGTYDHRLLFRTEGEQIRGQTEKAEIQLFYNRPISEFWDVNVGWRRDFFRTNRNYGAVGFRGIAPYFFEVEATAYVSEEGVLSGRLELATELLIARSVFNDTGPGLYLKPAIELNASAGNDRELEVRRGVTDMELSLQLRYEFTPQIAPYVQVGWERQLGETANLARANGERVANSYAVIGIRSLF</sequence>
<feature type="signal peptide" evidence="1">
    <location>
        <begin position="1"/>
        <end position="22"/>
    </location>
</feature>
<accession>A0ABV7C1I1</accession>
<keyword evidence="3" id="KW-1185">Reference proteome</keyword>
<gene>
    <name evidence="2" type="ORF">ACFOD3_28185</name>
</gene>
<organism evidence="2 3">
    <name type="scientific">Falsiroseomonas tokyonensis</name>
    <dbReference type="NCBI Taxonomy" id="430521"/>
    <lineage>
        <taxon>Bacteria</taxon>
        <taxon>Pseudomonadati</taxon>
        <taxon>Pseudomonadota</taxon>
        <taxon>Alphaproteobacteria</taxon>
        <taxon>Acetobacterales</taxon>
        <taxon>Roseomonadaceae</taxon>
        <taxon>Falsiroseomonas</taxon>
    </lineage>
</organism>
<evidence type="ECO:0000313" key="2">
    <source>
        <dbReference type="EMBL" id="MFC3003806.1"/>
    </source>
</evidence>
<reference evidence="3" key="1">
    <citation type="journal article" date="2019" name="Int. J. Syst. Evol. Microbiol.">
        <title>The Global Catalogue of Microorganisms (GCM) 10K type strain sequencing project: providing services to taxonomists for standard genome sequencing and annotation.</title>
        <authorList>
            <consortium name="The Broad Institute Genomics Platform"/>
            <consortium name="The Broad Institute Genome Sequencing Center for Infectious Disease"/>
            <person name="Wu L."/>
            <person name="Ma J."/>
        </authorList>
    </citation>
    <scope>NUCLEOTIDE SEQUENCE [LARGE SCALE GENOMIC DNA]</scope>
    <source>
        <strain evidence="3">CGMCC 1.16855</strain>
    </source>
</reference>
<dbReference type="InterPro" id="IPR007939">
    <property type="entry name" value="Cu-R_B_prcur"/>
</dbReference>
<comment type="caution">
    <text evidence="2">The sequence shown here is derived from an EMBL/GenBank/DDBJ whole genome shotgun (WGS) entry which is preliminary data.</text>
</comment>
<keyword evidence="1" id="KW-0732">Signal</keyword>
<evidence type="ECO:0000256" key="1">
    <source>
        <dbReference type="SAM" id="SignalP"/>
    </source>
</evidence>
<protein>
    <submittedName>
        <fullName evidence="2">Copper resistance protein B</fullName>
    </submittedName>
</protein>
<evidence type="ECO:0000313" key="3">
    <source>
        <dbReference type="Proteomes" id="UP001595420"/>
    </source>
</evidence>
<feature type="chain" id="PRO_5046476920" evidence="1">
    <location>
        <begin position="23"/>
        <end position="241"/>
    </location>
</feature>
<dbReference type="Proteomes" id="UP001595420">
    <property type="component" value="Unassembled WGS sequence"/>
</dbReference>